<organism evidence="1 2">
    <name type="scientific">Vibrio halioticoli NBRC 102217</name>
    <dbReference type="NCBI Taxonomy" id="1219072"/>
    <lineage>
        <taxon>Bacteria</taxon>
        <taxon>Pseudomonadati</taxon>
        <taxon>Pseudomonadota</taxon>
        <taxon>Gammaproteobacteria</taxon>
        <taxon>Vibrionales</taxon>
        <taxon>Vibrionaceae</taxon>
        <taxon>Vibrio</taxon>
    </lineage>
</organism>
<reference evidence="1 2" key="1">
    <citation type="submission" date="2013-11" db="EMBL/GenBank/DDBJ databases">
        <title>Whole genome shotgun sequence of Vibrio halioticoli NBRC 102217.</title>
        <authorList>
            <person name="Isaki S."/>
            <person name="Kimura A."/>
            <person name="Ohji S."/>
            <person name="Hosoyama A."/>
            <person name="Fujita N."/>
            <person name="Hashimoto M."/>
            <person name="Hosoyama Y."/>
            <person name="Yamazoe A."/>
        </authorList>
    </citation>
    <scope>NUCLEOTIDE SEQUENCE [LARGE SCALE GENOMIC DNA]</scope>
    <source>
        <strain evidence="1 2">NBRC 102217</strain>
    </source>
</reference>
<dbReference type="AlphaFoldDB" id="V5FP45"/>
<dbReference type="EMBL" id="BAUJ01000085">
    <property type="protein sequence ID" value="GAD91336.1"/>
    <property type="molecule type" value="Genomic_DNA"/>
</dbReference>
<evidence type="ECO:0000313" key="1">
    <source>
        <dbReference type="EMBL" id="GAD91336.1"/>
    </source>
</evidence>
<comment type="caution">
    <text evidence="1">The sequence shown here is derived from an EMBL/GenBank/DDBJ whole genome shotgun (WGS) entry which is preliminary data.</text>
</comment>
<accession>V5FP45</accession>
<name>V5FP45_9VIBR</name>
<proteinExistence type="predicted"/>
<evidence type="ECO:0000313" key="2">
    <source>
        <dbReference type="Proteomes" id="UP000017800"/>
    </source>
</evidence>
<protein>
    <submittedName>
        <fullName evidence="1">Uncharacterized protein</fullName>
    </submittedName>
</protein>
<dbReference type="Proteomes" id="UP000017800">
    <property type="component" value="Unassembled WGS sequence"/>
</dbReference>
<gene>
    <name evidence="1" type="ORF">VHA01S_085_00130</name>
</gene>
<keyword evidence="2" id="KW-1185">Reference proteome</keyword>
<sequence>MCPNCINSICQNKCIKTITKPMFGIIWHYEGGSPTLFTCEATDQKTAEAKFEAEMAKTKSIESGYYIDSVHRIER</sequence>